<dbReference type="PRINTS" id="PR00153">
    <property type="entry name" value="CSAPPISMRASE"/>
</dbReference>
<dbReference type="InterPro" id="IPR044665">
    <property type="entry name" value="E_coli_cyclophilin_A-like"/>
</dbReference>
<proteinExistence type="predicted"/>
<dbReference type="Gene3D" id="2.40.100.10">
    <property type="entry name" value="Cyclophilin-like"/>
    <property type="match status" value="1"/>
</dbReference>
<keyword evidence="8" id="KW-1185">Reference proteome</keyword>
<feature type="signal peptide" evidence="5">
    <location>
        <begin position="1"/>
        <end position="34"/>
    </location>
</feature>
<dbReference type="InterPro" id="IPR006311">
    <property type="entry name" value="TAT_signal"/>
</dbReference>
<feature type="domain" description="PPIase cyclophilin-type" evidence="6">
    <location>
        <begin position="44"/>
        <end position="204"/>
    </location>
</feature>
<organism evidence="7 8">
    <name type="scientific">Botrimarina hoheduenensis</name>
    <dbReference type="NCBI Taxonomy" id="2528000"/>
    <lineage>
        <taxon>Bacteria</taxon>
        <taxon>Pseudomonadati</taxon>
        <taxon>Planctomycetota</taxon>
        <taxon>Planctomycetia</taxon>
        <taxon>Pirellulales</taxon>
        <taxon>Lacipirellulaceae</taxon>
        <taxon>Botrimarina</taxon>
    </lineage>
</organism>
<dbReference type="InterPro" id="IPR029000">
    <property type="entry name" value="Cyclophilin-like_dom_sf"/>
</dbReference>
<dbReference type="EMBL" id="SJPH01000004">
    <property type="protein sequence ID" value="TWT43222.1"/>
    <property type="molecule type" value="Genomic_DNA"/>
</dbReference>
<gene>
    <name evidence="7" type="primary">ppiA_2</name>
    <name evidence="7" type="ORF">Pla111_21720</name>
</gene>
<keyword evidence="3 7" id="KW-0413">Isomerase</keyword>
<dbReference type="PANTHER" id="PTHR43246">
    <property type="entry name" value="PEPTIDYL-PROLYL CIS-TRANS ISOMERASE CYP38, CHLOROPLASTIC"/>
    <property type="match status" value="1"/>
</dbReference>
<evidence type="ECO:0000256" key="5">
    <source>
        <dbReference type="SAM" id="SignalP"/>
    </source>
</evidence>
<dbReference type="OrthoDB" id="270889at2"/>
<keyword evidence="4" id="KW-1133">Transmembrane helix</keyword>
<name>A0A5C5W0C9_9BACT</name>
<evidence type="ECO:0000256" key="2">
    <source>
        <dbReference type="ARBA" id="ARBA00023110"/>
    </source>
</evidence>
<feature type="transmembrane region" description="Helical" evidence="4">
    <location>
        <begin position="279"/>
        <end position="302"/>
    </location>
</feature>
<keyword evidence="4" id="KW-0472">Membrane</keyword>
<keyword evidence="4" id="KW-0812">Transmembrane</keyword>
<evidence type="ECO:0000313" key="7">
    <source>
        <dbReference type="EMBL" id="TWT43222.1"/>
    </source>
</evidence>
<evidence type="ECO:0000256" key="3">
    <source>
        <dbReference type="ARBA" id="ARBA00023235"/>
    </source>
</evidence>
<protein>
    <recommendedName>
        <fullName evidence="1">peptidylprolyl isomerase</fullName>
        <ecNumber evidence="1">5.2.1.8</ecNumber>
    </recommendedName>
</protein>
<dbReference type="PROSITE" id="PS51318">
    <property type="entry name" value="TAT"/>
    <property type="match status" value="1"/>
</dbReference>
<accession>A0A5C5W0C9</accession>
<dbReference type="InterPro" id="IPR018247">
    <property type="entry name" value="EF_Hand_1_Ca_BS"/>
</dbReference>
<sequence length="308" mass="32575" precursor="true">MSTSTRGVPRRRWTGAIAVACLATGLGAASGADASTLVRFDTVLGAIDVRLYDSATPLTVDNFLGYVGRGNYTNTMIHRTSPGFVIQGGGWTYNGTTQVEPDNYPRVFQQTAVLNEPGISNLRGTIAMAKIGGDPNSATNQWFFNLGNNAANLDNQNGGFTAFGRVLGNGMQVVDAIAAVPRFGFQGAWNEAPMRNYTAAQYNAFTPVGGNNVVLINSVSVLNLLPGDYDRDGDVDNADLAVWQADYGVTSRAEADGNGDGVVDLADFTLWRDSFTGPLMAVAVPEPAGVALVGLFGLLIGVRRRGNR</sequence>
<comment type="caution">
    <text evidence="7">The sequence shown here is derived from an EMBL/GenBank/DDBJ whole genome shotgun (WGS) entry which is preliminary data.</text>
</comment>
<feature type="chain" id="PRO_5023003034" description="peptidylprolyl isomerase" evidence="5">
    <location>
        <begin position="35"/>
        <end position="308"/>
    </location>
</feature>
<dbReference type="PROSITE" id="PS00018">
    <property type="entry name" value="EF_HAND_1"/>
    <property type="match status" value="1"/>
</dbReference>
<dbReference type="PROSITE" id="PS50072">
    <property type="entry name" value="CSA_PPIASE_2"/>
    <property type="match status" value="1"/>
</dbReference>
<dbReference type="InterPro" id="IPR002130">
    <property type="entry name" value="Cyclophilin-type_PPIase_dom"/>
</dbReference>
<keyword evidence="5" id="KW-0732">Signal</keyword>
<evidence type="ECO:0000256" key="1">
    <source>
        <dbReference type="ARBA" id="ARBA00013194"/>
    </source>
</evidence>
<dbReference type="Pfam" id="PF00160">
    <property type="entry name" value="Pro_isomerase"/>
    <property type="match status" value="1"/>
</dbReference>
<dbReference type="RefSeq" id="WP_146574173.1">
    <property type="nucleotide sequence ID" value="NZ_SJPH01000004.1"/>
</dbReference>
<evidence type="ECO:0000313" key="8">
    <source>
        <dbReference type="Proteomes" id="UP000318995"/>
    </source>
</evidence>
<dbReference type="GO" id="GO:0000272">
    <property type="term" value="P:polysaccharide catabolic process"/>
    <property type="evidence" value="ECO:0007669"/>
    <property type="project" value="InterPro"/>
</dbReference>
<dbReference type="SUPFAM" id="SSF63446">
    <property type="entry name" value="Type I dockerin domain"/>
    <property type="match status" value="1"/>
</dbReference>
<evidence type="ECO:0000259" key="6">
    <source>
        <dbReference type="PROSITE" id="PS50072"/>
    </source>
</evidence>
<keyword evidence="2" id="KW-0697">Rotamase</keyword>
<dbReference type="Gene3D" id="1.10.1330.10">
    <property type="entry name" value="Dockerin domain"/>
    <property type="match status" value="1"/>
</dbReference>
<dbReference type="EC" id="5.2.1.8" evidence="1"/>
<dbReference type="SUPFAM" id="SSF50891">
    <property type="entry name" value="Cyclophilin-like"/>
    <property type="match status" value="1"/>
</dbReference>
<dbReference type="GO" id="GO:0003755">
    <property type="term" value="F:peptidyl-prolyl cis-trans isomerase activity"/>
    <property type="evidence" value="ECO:0007669"/>
    <property type="project" value="UniProtKB-KW"/>
</dbReference>
<dbReference type="AlphaFoldDB" id="A0A5C5W0C9"/>
<dbReference type="InterPro" id="IPR036439">
    <property type="entry name" value="Dockerin_dom_sf"/>
</dbReference>
<evidence type="ECO:0000256" key="4">
    <source>
        <dbReference type="SAM" id="Phobius"/>
    </source>
</evidence>
<reference evidence="7 8" key="1">
    <citation type="submission" date="2019-02" db="EMBL/GenBank/DDBJ databases">
        <title>Deep-cultivation of Planctomycetes and their phenomic and genomic characterization uncovers novel biology.</title>
        <authorList>
            <person name="Wiegand S."/>
            <person name="Jogler M."/>
            <person name="Boedeker C."/>
            <person name="Pinto D."/>
            <person name="Vollmers J."/>
            <person name="Rivas-Marin E."/>
            <person name="Kohn T."/>
            <person name="Peeters S.H."/>
            <person name="Heuer A."/>
            <person name="Rast P."/>
            <person name="Oberbeckmann S."/>
            <person name="Bunk B."/>
            <person name="Jeske O."/>
            <person name="Meyerdierks A."/>
            <person name="Storesund J.E."/>
            <person name="Kallscheuer N."/>
            <person name="Luecker S."/>
            <person name="Lage O.M."/>
            <person name="Pohl T."/>
            <person name="Merkel B.J."/>
            <person name="Hornburger P."/>
            <person name="Mueller R.-W."/>
            <person name="Bruemmer F."/>
            <person name="Labrenz M."/>
            <person name="Spormann A.M."/>
            <person name="Op Den Camp H."/>
            <person name="Overmann J."/>
            <person name="Amann R."/>
            <person name="Jetten M.S.M."/>
            <person name="Mascher T."/>
            <person name="Medema M.H."/>
            <person name="Devos D.P."/>
            <person name="Kaster A.-K."/>
            <person name="Ovreas L."/>
            <person name="Rohde M."/>
            <person name="Galperin M.Y."/>
            <person name="Jogler C."/>
        </authorList>
    </citation>
    <scope>NUCLEOTIDE SEQUENCE [LARGE SCALE GENOMIC DNA]</scope>
    <source>
        <strain evidence="7 8">Pla111</strain>
    </source>
</reference>
<dbReference type="Proteomes" id="UP000318995">
    <property type="component" value="Unassembled WGS sequence"/>
</dbReference>